<feature type="domain" description="4Fe-4S ferredoxin-type" evidence="4">
    <location>
        <begin position="210"/>
        <end position="240"/>
    </location>
</feature>
<dbReference type="GO" id="GO:0046872">
    <property type="term" value="F:metal ion binding"/>
    <property type="evidence" value="ECO:0007669"/>
    <property type="project" value="UniProtKB-KW"/>
</dbReference>
<evidence type="ECO:0000256" key="3">
    <source>
        <dbReference type="ARBA" id="ARBA00023014"/>
    </source>
</evidence>
<evidence type="ECO:0000313" key="5">
    <source>
        <dbReference type="EMBL" id="KUL20245.1"/>
    </source>
</evidence>
<dbReference type="AlphaFoldDB" id="A0A124G6P4"/>
<sequence>MSIQEQYRKKAAELLSSGEVKLVIGYGAGSTPERRRALFARTADDAALLHVDASCDANLSGYLVTEGLLSDKKKIGIFLRPEGIRSVNILAAESQLDPDQIVILGFTEENGTISALQGTHASDFAALMTALKENRTPSEKEQALVEKIEAMTPQERFAFWQAEFAKCIKCYACRQVCPMCYCKRCIVDNNQPQWVHTSSHTLGNFEWNLVRAFHLSGRCVECGGCDRACPVNIPLRLINRRMANEVLDAFDHFSGMDQNQEPVLASFKKDDPETFIL</sequence>
<evidence type="ECO:0000259" key="4">
    <source>
        <dbReference type="PROSITE" id="PS51379"/>
    </source>
</evidence>
<dbReference type="OrthoDB" id="9773828at2"/>
<dbReference type="InterPro" id="IPR017900">
    <property type="entry name" value="4Fe4S_Fe_S_CS"/>
</dbReference>
<keyword evidence="2" id="KW-0408">Iron</keyword>
<dbReference type="PROSITE" id="PS51379">
    <property type="entry name" value="4FE4S_FER_2"/>
    <property type="match status" value="1"/>
</dbReference>
<gene>
    <name evidence="5" type="ORF">ASB62_10015</name>
</gene>
<dbReference type="InterPro" id="IPR017896">
    <property type="entry name" value="4Fe4S_Fe-S-bd"/>
</dbReference>
<evidence type="ECO:0000256" key="1">
    <source>
        <dbReference type="ARBA" id="ARBA00022723"/>
    </source>
</evidence>
<dbReference type="Pfam" id="PF13534">
    <property type="entry name" value="Fer4_17"/>
    <property type="match status" value="1"/>
</dbReference>
<dbReference type="Proteomes" id="UP000053937">
    <property type="component" value="Unassembled WGS sequence"/>
</dbReference>
<dbReference type="GO" id="GO:0051536">
    <property type="term" value="F:iron-sulfur cluster binding"/>
    <property type="evidence" value="ECO:0007669"/>
    <property type="project" value="UniProtKB-KW"/>
</dbReference>
<protein>
    <submittedName>
        <fullName evidence="5">4Fe-4S ferredoxin</fullName>
    </submittedName>
</protein>
<proteinExistence type="predicted"/>
<accession>A0A124G6P4</accession>
<comment type="caution">
    <text evidence="5">The sequence shown here is derived from an EMBL/GenBank/DDBJ whole genome shotgun (WGS) entry which is preliminary data.</text>
</comment>
<dbReference type="EMBL" id="LMBR01000252">
    <property type="protein sequence ID" value="KUL20245.1"/>
    <property type="molecule type" value="Genomic_DNA"/>
</dbReference>
<evidence type="ECO:0000256" key="2">
    <source>
        <dbReference type="ARBA" id="ARBA00023004"/>
    </source>
</evidence>
<dbReference type="SUPFAM" id="SSF46548">
    <property type="entry name" value="alpha-helical ferredoxin"/>
    <property type="match status" value="1"/>
</dbReference>
<keyword evidence="6" id="KW-1185">Reference proteome</keyword>
<keyword evidence="1" id="KW-0479">Metal-binding</keyword>
<name>A0A124G6P4_CHLLI</name>
<dbReference type="RefSeq" id="WP_059139738.1">
    <property type="nucleotide sequence ID" value="NZ_LMBR01000252.1"/>
</dbReference>
<organism evidence="5 6">
    <name type="scientific">Chlorobium limicola</name>
    <dbReference type="NCBI Taxonomy" id="1092"/>
    <lineage>
        <taxon>Bacteria</taxon>
        <taxon>Pseudomonadati</taxon>
        <taxon>Chlorobiota</taxon>
        <taxon>Chlorobiia</taxon>
        <taxon>Chlorobiales</taxon>
        <taxon>Chlorobiaceae</taxon>
        <taxon>Chlorobium/Pelodictyon group</taxon>
        <taxon>Chlorobium</taxon>
    </lineage>
</organism>
<reference evidence="5 6" key="1">
    <citation type="submission" date="2015-10" db="EMBL/GenBank/DDBJ databases">
        <title>Draft Genome Sequence of Chlorobium limicola strain Frasassi Growing under Artificial Lighting in the Frasassi Cave System.</title>
        <authorList>
            <person name="Mansor M."/>
            <person name="Macalady J."/>
        </authorList>
    </citation>
    <scope>NUCLEOTIDE SEQUENCE [LARGE SCALE GENOMIC DNA]</scope>
    <source>
        <strain evidence="5 6">Frasassi</strain>
    </source>
</reference>
<keyword evidence="3" id="KW-0411">Iron-sulfur</keyword>
<evidence type="ECO:0000313" key="6">
    <source>
        <dbReference type="Proteomes" id="UP000053937"/>
    </source>
</evidence>
<dbReference type="Gene3D" id="1.10.1060.10">
    <property type="entry name" value="Alpha-helical ferredoxin"/>
    <property type="match status" value="1"/>
</dbReference>
<dbReference type="InterPro" id="IPR009051">
    <property type="entry name" value="Helical_ferredxn"/>
</dbReference>
<dbReference type="PROSITE" id="PS00198">
    <property type="entry name" value="4FE4S_FER_1"/>
    <property type="match status" value="2"/>
</dbReference>